<dbReference type="AlphaFoldDB" id="A0A914BIQ0"/>
<reference evidence="3" key="1">
    <citation type="submission" date="2022-11" db="UniProtKB">
        <authorList>
            <consortium name="EnsemblMetazoa"/>
        </authorList>
    </citation>
    <scope>IDENTIFICATION</scope>
</reference>
<dbReference type="InterPro" id="IPR035940">
    <property type="entry name" value="CAP_sf"/>
</dbReference>
<feature type="chain" id="PRO_5037655703" description="SCP domain-containing protein" evidence="1">
    <location>
        <begin position="26"/>
        <end position="225"/>
    </location>
</feature>
<evidence type="ECO:0000313" key="4">
    <source>
        <dbReference type="Proteomes" id="UP000887568"/>
    </source>
</evidence>
<dbReference type="GO" id="GO:0005576">
    <property type="term" value="C:extracellular region"/>
    <property type="evidence" value="ECO:0007669"/>
    <property type="project" value="InterPro"/>
</dbReference>
<dbReference type="SUPFAM" id="SSF55797">
    <property type="entry name" value="PR-1-like"/>
    <property type="match status" value="1"/>
</dbReference>
<dbReference type="GeneID" id="119743685"/>
<keyword evidence="1" id="KW-0732">Signal</keyword>
<sequence>MSCAGAVLFFPGLLLLLLSVTGANAQVDFNGTYVPVNMTQEEKDLFLDVHNELRAKVDPEAANMVFMKWDEPLAEMAQAWSAECVWGHGQTEPNITPFKQIGQNLYRISGYGNRPSGRAVSQAWYNEISWYTLETNACQEGKVCGHYTQLAWANSHFLGCAMYFCENATGDGRVQYNNVWIVTCNYGPAGNVRSLKPYKPGPNCTKCDSGVGECYNSQCRKCFSS</sequence>
<evidence type="ECO:0000313" key="3">
    <source>
        <dbReference type="EnsemblMetazoa" id="XP_038075979.1"/>
    </source>
</evidence>
<dbReference type="RefSeq" id="XP_038075979.1">
    <property type="nucleotide sequence ID" value="XM_038220051.1"/>
</dbReference>
<proteinExistence type="predicted"/>
<dbReference type="PANTHER" id="PTHR10334">
    <property type="entry name" value="CYSTEINE-RICH SECRETORY PROTEIN-RELATED"/>
    <property type="match status" value="1"/>
</dbReference>
<feature type="domain" description="SCP" evidence="2">
    <location>
        <begin position="41"/>
        <end position="194"/>
    </location>
</feature>
<protein>
    <recommendedName>
        <fullName evidence="2">SCP domain-containing protein</fullName>
    </recommendedName>
</protein>
<dbReference type="InterPro" id="IPR014044">
    <property type="entry name" value="CAP_dom"/>
</dbReference>
<accession>A0A914BIQ0</accession>
<dbReference type="PROSITE" id="PS01009">
    <property type="entry name" value="CRISP_1"/>
    <property type="match status" value="1"/>
</dbReference>
<dbReference type="PROSITE" id="PS01010">
    <property type="entry name" value="CRISP_2"/>
    <property type="match status" value="1"/>
</dbReference>
<dbReference type="Gene3D" id="3.40.33.10">
    <property type="entry name" value="CAP"/>
    <property type="match status" value="1"/>
</dbReference>
<organism evidence="3 4">
    <name type="scientific">Patiria miniata</name>
    <name type="common">Bat star</name>
    <name type="synonym">Asterina miniata</name>
    <dbReference type="NCBI Taxonomy" id="46514"/>
    <lineage>
        <taxon>Eukaryota</taxon>
        <taxon>Metazoa</taxon>
        <taxon>Echinodermata</taxon>
        <taxon>Eleutherozoa</taxon>
        <taxon>Asterozoa</taxon>
        <taxon>Asteroidea</taxon>
        <taxon>Valvatacea</taxon>
        <taxon>Valvatida</taxon>
        <taxon>Asterinidae</taxon>
        <taxon>Patiria</taxon>
    </lineage>
</organism>
<dbReference type="InterPro" id="IPR018244">
    <property type="entry name" value="Allrgn_V5/Tpx1_CS"/>
</dbReference>
<evidence type="ECO:0000256" key="1">
    <source>
        <dbReference type="SAM" id="SignalP"/>
    </source>
</evidence>
<dbReference type="Proteomes" id="UP000887568">
    <property type="component" value="Unplaced"/>
</dbReference>
<dbReference type="InterPro" id="IPR002413">
    <property type="entry name" value="V5_allergen-like"/>
</dbReference>
<dbReference type="OMA" id="IYITICH"/>
<dbReference type="PRINTS" id="PR00838">
    <property type="entry name" value="V5ALLERGEN"/>
</dbReference>
<keyword evidence="4" id="KW-1185">Reference proteome</keyword>
<dbReference type="EnsemblMetazoa" id="XM_038220051.1">
    <property type="protein sequence ID" value="XP_038075979.1"/>
    <property type="gene ID" value="LOC119743685"/>
</dbReference>
<feature type="signal peptide" evidence="1">
    <location>
        <begin position="1"/>
        <end position="25"/>
    </location>
</feature>
<name>A0A914BIQ0_PATMI</name>
<evidence type="ECO:0000259" key="2">
    <source>
        <dbReference type="SMART" id="SM00198"/>
    </source>
</evidence>
<dbReference type="Pfam" id="PF00188">
    <property type="entry name" value="CAP"/>
    <property type="match status" value="1"/>
</dbReference>
<dbReference type="PRINTS" id="PR00837">
    <property type="entry name" value="V5TPXLIKE"/>
</dbReference>
<dbReference type="OrthoDB" id="337038at2759"/>
<dbReference type="SMART" id="SM00198">
    <property type="entry name" value="SCP"/>
    <property type="match status" value="1"/>
</dbReference>
<dbReference type="InterPro" id="IPR001283">
    <property type="entry name" value="CRISP-related"/>
</dbReference>